<name>A0ABT1ZZT8_9BURK</name>
<dbReference type="EMBL" id="JANUGW010000032">
    <property type="protein sequence ID" value="MCS0585346.1"/>
    <property type="molecule type" value="Genomic_DNA"/>
</dbReference>
<evidence type="ECO:0000256" key="1">
    <source>
        <dbReference type="SAM" id="MobiDB-lite"/>
    </source>
</evidence>
<reference evidence="2 3" key="1">
    <citation type="submission" date="2022-08" db="EMBL/GenBank/DDBJ databases">
        <title>Reclassification of Massilia species as members of the genera Telluria, Duganella, Pseudoduganella, Mokoshia gen. nov. and Zemynaea gen. nov. using orthogonal and non-orthogonal genome-based approaches.</title>
        <authorList>
            <person name="Bowman J.P."/>
        </authorList>
    </citation>
    <scope>NUCLEOTIDE SEQUENCE [LARGE SCALE GENOMIC DNA]</scope>
    <source>
        <strain evidence="2 3">JCM 31316</strain>
    </source>
</reference>
<dbReference type="Proteomes" id="UP001204151">
    <property type="component" value="Unassembled WGS sequence"/>
</dbReference>
<comment type="caution">
    <text evidence="2">The sequence shown here is derived from an EMBL/GenBank/DDBJ whole genome shotgun (WGS) entry which is preliminary data.</text>
</comment>
<organism evidence="2 3">
    <name type="scientific">Massilia pinisoli</name>
    <dbReference type="NCBI Taxonomy" id="1772194"/>
    <lineage>
        <taxon>Bacteria</taxon>
        <taxon>Pseudomonadati</taxon>
        <taxon>Pseudomonadota</taxon>
        <taxon>Betaproteobacteria</taxon>
        <taxon>Burkholderiales</taxon>
        <taxon>Oxalobacteraceae</taxon>
        <taxon>Telluria group</taxon>
        <taxon>Massilia</taxon>
    </lineage>
</organism>
<keyword evidence="3" id="KW-1185">Reference proteome</keyword>
<feature type="compositionally biased region" description="Basic and acidic residues" evidence="1">
    <location>
        <begin position="160"/>
        <end position="174"/>
    </location>
</feature>
<accession>A0ABT1ZZT8</accession>
<evidence type="ECO:0000313" key="3">
    <source>
        <dbReference type="Proteomes" id="UP001204151"/>
    </source>
</evidence>
<sequence length="322" mass="36164">MRNYSRVSPQFWMGKTGKALRKHGVEAQMVALYLMTGPHANMLGFYYVPKTYIAYETGLGVEGALKGLAGCIEAEFCHYDQDSEVVWVIEMARFQVSDQLNGKDPRIKGVQNAYDSLPDNPYLASFFDMYAKPFCMASRRGAEAPLTSPSKPLASQEQEQEQKQEQEQEQEHEQAQAQEQTLVGHSDVSPEAGAVKTIFEYWQKTMATPNAQLDESRWKIIKAALKLYEPRQLCDAILGCSKSDFHMARGEFLGRQKYNGVGLIFRDADHIDKFVELASKQATGPETIEQRNNRILAELMGGDARTDANVIDIDMEEVNDAG</sequence>
<gene>
    <name evidence="2" type="ORF">NX784_27580</name>
</gene>
<proteinExistence type="predicted"/>
<feature type="region of interest" description="Disordered" evidence="1">
    <location>
        <begin position="143"/>
        <end position="187"/>
    </location>
</feature>
<dbReference type="RefSeq" id="WP_258819871.1">
    <property type="nucleotide sequence ID" value="NZ_JANUGW010000032.1"/>
</dbReference>
<protein>
    <recommendedName>
        <fullName evidence="4">DNA-binding protein</fullName>
    </recommendedName>
</protein>
<evidence type="ECO:0000313" key="2">
    <source>
        <dbReference type="EMBL" id="MCS0585346.1"/>
    </source>
</evidence>
<evidence type="ECO:0008006" key="4">
    <source>
        <dbReference type="Google" id="ProtNLM"/>
    </source>
</evidence>